<dbReference type="OrthoDB" id="5362978at2759"/>
<evidence type="ECO:0008006" key="3">
    <source>
        <dbReference type="Google" id="ProtNLM"/>
    </source>
</evidence>
<reference evidence="1 2" key="1">
    <citation type="journal article" date="2015" name="Genome Biol. Evol.">
        <title>Phylogenomic analyses indicate that early fungi evolved digesting cell walls of algal ancestors of land plants.</title>
        <authorList>
            <person name="Chang Y."/>
            <person name="Wang S."/>
            <person name="Sekimoto S."/>
            <person name="Aerts A.L."/>
            <person name="Choi C."/>
            <person name="Clum A."/>
            <person name="LaButti K.M."/>
            <person name="Lindquist E.A."/>
            <person name="Yee Ngan C."/>
            <person name="Ohm R.A."/>
            <person name="Salamov A.A."/>
            <person name="Grigoriev I.V."/>
            <person name="Spatafora J.W."/>
            <person name="Berbee M.L."/>
        </authorList>
    </citation>
    <scope>NUCLEOTIDE SEQUENCE [LARGE SCALE GENOMIC DNA]</scope>
    <source>
        <strain evidence="1 2">NRRL 28638</strain>
    </source>
</reference>
<dbReference type="STRING" id="796925.A0A137PDV3"/>
<feature type="non-terminal residue" evidence="1">
    <location>
        <position position="176"/>
    </location>
</feature>
<keyword evidence="2" id="KW-1185">Reference proteome</keyword>
<dbReference type="OMA" id="FEMVPAN"/>
<proteinExistence type="predicted"/>
<dbReference type="AlphaFoldDB" id="A0A137PDV3"/>
<evidence type="ECO:0000313" key="2">
    <source>
        <dbReference type="Proteomes" id="UP000070444"/>
    </source>
</evidence>
<evidence type="ECO:0000313" key="1">
    <source>
        <dbReference type="EMBL" id="KXN73145.1"/>
    </source>
</evidence>
<dbReference type="EMBL" id="KQ964440">
    <property type="protein sequence ID" value="KXN73145.1"/>
    <property type="molecule type" value="Genomic_DNA"/>
</dbReference>
<protein>
    <recommendedName>
        <fullName evidence="3">Fungal-type protein kinase domain-containing protein</fullName>
    </recommendedName>
</protein>
<gene>
    <name evidence="1" type="ORF">CONCODRAFT_36071</name>
</gene>
<organism evidence="1 2">
    <name type="scientific">Conidiobolus coronatus (strain ATCC 28846 / CBS 209.66 / NRRL 28638)</name>
    <name type="common">Delacroixia coronata</name>
    <dbReference type="NCBI Taxonomy" id="796925"/>
    <lineage>
        <taxon>Eukaryota</taxon>
        <taxon>Fungi</taxon>
        <taxon>Fungi incertae sedis</taxon>
        <taxon>Zoopagomycota</taxon>
        <taxon>Entomophthoromycotina</taxon>
        <taxon>Entomophthoromycetes</taxon>
        <taxon>Entomophthorales</taxon>
        <taxon>Ancylistaceae</taxon>
        <taxon>Conidiobolus</taxon>
    </lineage>
</organism>
<accession>A0A137PDV3</accession>
<sequence length="176" mass="20553">MQQQDYWPERLIQLFRRANPNGMEKEYYPAYNILLTRVFTFDEGFVVAPVTEPLESKMSIDFTVGYQYIVEENNKPIFFVEVKAAHLLTSKATRKNADRQMRERFEYLFDQCPIDVLYGVSAFGAHICVYYATKQEGVIHPIIIEDHANLIVDAAPIDRWDIDILDVNGRNRLNEI</sequence>
<dbReference type="Proteomes" id="UP000070444">
    <property type="component" value="Unassembled WGS sequence"/>
</dbReference>
<name>A0A137PDV3_CONC2</name>